<keyword evidence="7" id="KW-0915">Sodium</keyword>
<evidence type="ECO:0000256" key="2">
    <source>
        <dbReference type="ARBA" id="ARBA00006434"/>
    </source>
</evidence>
<evidence type="ECO:0000256" key="7">
    <source>
        <dbReference type="ARBA" id="ARBA00023053"/>
    </source>
</evidence>
<dbReference type="InterPro" id="IPR051163">
    <property type="entry name" value="Sodium:Solute_Symporter_SSF"/>
</dbReference>
<dbReference type="PROSITE" id="PS50283">
    <property type="entry name" value="NA_SOLUT_SYMP_3"/>
    <property type="match status" value="1"/>
</dbReference>
<accession>A0ABM1JBZ6</accession>
<evidence type="ECO:0000256" key="5">
    <source>
        <dbReference type="ARBA" id="ARBA00022692"/>
    </source>
</evidence>
<dbReference type="Pfam" id="PF00474">
    <property type="entry name" value="SSF"/>
    <property type="match status" value="1"/>
</dbReference>
<keyword evidence="8" id="KW-0406">Ion transport</keyword>
<evidence type="ECO:0000256" key="12">
    <source>
        <dbReference type="SAM" id="Phobius"/>
    </source>
</evidence>
<dbReference type="GeneID" id="107073794"/>
<evidence type="ECO:0000256" key="3">
    <source>
        <dbReference type="ARBA" id="ARBA00022448"/>
    </source>
</evidence>
<name>A0ABM1JBZ6_POLDO</name>
<evidence type="ECO:0000256" key="4">
    <source>
        <dbReference type="ARBA" id="ARBA00022475"/>
    </source>
</evidence>
<evidence type="ECO:0000256" key="1">
    <source>
        <dbReference type="ARBA" id="ARBA00004651"/>
    </source>
</evidence>
<feature type="transmembrane region" description="Helical" evidence="12">
    <location>
        <begin position="129"/>
        <end position="151"/>
    </location>
</feature>
<evidence type="ECO:0000256" key="8">
    <source>
        <dbReference type="ARBA" id="ARBA00023065"/>
    </source>
</evidence>
<dbReference type="InterPro" id="IPR001734">
    <property type="entry name" value="Na/solute_symporter"/>
</dbReference>
<keyword evidence="5 12" id="KW-0812">Transmembrane</keyword>
<evidence type="ECO:0000256" key="10">
    <source>
        <dbReference type="ARBA" id="ARBA00023201"/>
    </source>
</evidence>
<keyword evidence="13" id="KW-1185">Reference proteome</keyword>
<keyword evidence="4" id="KW-1003">Cell membrane</keyword>
<dbReference type="InterPro" id="IPR038377">
    <property type="entry name" value="Na/Glc_symporter_sf"/>
</dbReference>
<keyword evidence="6 12" id="KW-1133">Transmembrane helix</keyword>
<proteinExistence type="inferred from homology"/>
<keyword evidence="9 12" id="KW-0472">Membrane</keyword>
<evidence type="ECO:0000256" key="6">
    <source>
        <dbReference type="ARBA" id="ARBA00022989"/>
    </source>
</evidence>
<reference evidence="14" key="1">
    <citation type="submission" date="2025-08" db="UniProtKB">
        <authorList>
            <consortium name="RefSeq"/>
        </authorList>
    </citation>
    <scope>IDENTIFICATION</scope>
    <source>
        <tissue evidence="14">Whole body</tissue>
    </source>
</reference>
<dbReference type="Gene3D" id="1.20.1730.10">
    <property type="entry name" value="Sodium/glucose cotransporter"/>
    <property type="match status" value="1"/>
</dbReference>
<comment type="similarity">
    <text evidence="2 11">Belongs to the sodium:solute symporter (SSF) (TC 2.A.21) family.</text>
</comment>
<organism evidence="13 14">
    <name type="scientific">Polistes dominula</name>
    <name type="common">European paper wasp</name>
    <name type="synonym">Vespa dominula</name>
    <dbReference type="NCBI Taxonomy" id="743375"/>
    <lineage>
        <taxon>Eukaryota</taxon>
        <taxon>Metazoa</taxon>
        <taxon>Ecdysozoa</taxon>
        <taxon>Arthropoda</taxon>
        <taxon>Hexapoda</taxon>
        <taxon>Insecta</taxon>
        <taxon>Pterygota</taxon>
        <taxon>Neoptera</taxon>
        <taxon>Endopterygota</taxon>
        <taxon>Hymenoptera</taxon>
        <taxon>Apocrita</taxon>
        <taxon>Aculeata</taxon>
        <taxon>Vespoidea</taxon>
        <taxon>Vespidae</taxon>
        <taxon>Polistinae</taxon>
        <taxon>Polistini</taxon>
        <taxon>Polistes</taxon>
    </lineage>
</organism>
<dbReference type="PANTHER" id="PTHR42985">
    <property type="entry name" value="SODIUM-COUPLED MONOCARBOXYLATE TRANSPORTER"/>
    <property type="match status" value="1"/>
</dbReference>
<evidence type="ECO:0000313" key="14">
    <source>
        <dbReference type="RefSeq" id="XP_015189984.1"/>
    </source>
</evidence>
<comment type="subcellular location">
    <subcellularLocation>
        <location evidence="1">Cell membrane</location>
        <topology evidence="1">Multi-pass membrane protein</topology>
    </subcellularLocation>
</comment>
<keyword evidence="10" id="KW-0739">Sodium transport</keyword>
<dbReference type="RefSeq" id="XP_015189984.1">
    <property type="nucleotide sequence ID" value="XM_015334498.1"/>
</dbReference>
<feature type="transmembrane region" description="Helical" evidence="12">
    <location>
        <begin position="98"/>
        <end position="117"/>
    </location>
</feature>
<dbReference type="PANTHER" id="PTHR42985:SF21">
    <property type="entry name" value="SODIUM-DEPENDENT MULTIVITAMIN TRANSPORTER-LIKE PROTEIN"/>
    <property type="match status" value="1"/>
</dbReference>
<evidence type="ECO:0000313" key="13">
    <source>
        <dbReference type="Proteomes" id="UP000694924"/>
    </source>
</evidence>
<evidence type="ECO:0000256" key="9">
    <source>
        <dbReference type="ARBA" id="ARBA00023136"/>
    </source>
</evidence>
<dbReference type="Proteomes" id="UP000694924">
    <property type="component" value="Unplaced"/>
</dbReference>
<protein>
    <submittedName>
        <fullName evidence="14">Sodium-coupled monocarboxylate transporter 1-like</fullName>
    </submittedName>
</protein>
<keyword evidence="3" id="KW-0813">Transport</keyword>
<evidence type="ECO:0000256" key="11">
    <source>
        <dbReference type="RuleBase" id="RU362091"/>
    </source>
</evidence>
<sequence>MIVFSVFLSFCFFFFELVYREKYLVFQQIQKPDQLLPYFVMEIARSIPGLPGLFVSGVFSAALSTMSTGLNSLSGVIYEDIIKPCLRKPMSNVGASRIMKLIVIVIGIICVGLVFLVEKLTTLIQAGKSLSGITAGPLLGIFTLGMFFPFANSMVINYSN</sequence>
<gene>
    <name evidence="14" type="primary">LOC107073794</name>
</gene>